<organism evidence="3 4">
    <name type="scientific">Daphnia pulex</name>
    <name type="common">Water flea</name>
    <dbReference type="NCBI Taxonomy" id="6669"/>
    <lineage>
        <taxon>Eukaryota</taxon>
        <taxon>Metazoa</taxon>
        <taxon>Ecdysozoa</taxon>
        <taxon>Arthropoda</taxon>
        <taxon>Crustacea</taxon>
        <taxon>Branchiopoda</taxon>
        <taxon>Diplostraca</taxon>
        <taxon>Cladocera</taxon>
        <taxon>Anomopoda</taxon>
        <taxon>Daphniidae</taxon>
        <taxon>Daphnia</taxon>
    </lineage>
</organism>
<dbReference type="GO" id="GO:0008023">
    <property type="term" value="C:transcription elongation factor complex"/>
    <property type="evidence" value="ECO:0007669"/>
    <property type="project" value="InterPro"/>
</dbReference>
<proteinExistence type="predicted"/>
<dbReference type="Pfam" id="PF10505">
    <property type="entry name" value="NARG2_C"/>
    <property type="match status" value="1"/>
</dbReference>
<dbReference type="InterPro" id="IPR019535">
    <property type="entry name" value="ICE2_C"/>
</dbReference>
<feature type="compositionally biased region" description="Polar residues" evidence="1">
    <location>
        <begin position="500"/>
        <end position="518"/>
    </location>
</feature>
<dbReference type="GO" id="GO:0045945">
    <property type="term" value="P:positive regulation of transcription by RNA polymerase III"/>
    <property type="evidence" value="ECO:0000318"/>
    <property type="project" value="GO_Central"/>
</dbReference>
<feature type="domain" description="Little elongation complex subunit 2 C-terminal" evidence="2">
    <location>
        <begin position="521"/>
        <end position="738"/>
    </location>
</feature>
<dbReference type="Proteomes" id="UP000000305">
    <property type="component" value="Unassembled WGS sequence"/>
</dbReference>
<evidence type="ECO:0000313" key="3">
    <source>
        <dbReference type="EMBL" id="EFX71206.1"/>
    </source>
</evidence>
<evidence type="ECO:0000256" key="1">
    <source>
        <dbReference type="SAM" id="MobiDB-lite"/>
    </source>
</evidence>
<feature type="compositionally biased region" description="Polar residues" evidence="1">
    <location>
        <begin position="452"/>
        <end position="463"/>
    </location>
</feature>
<dbReference type="HOGENOM" id="CLU_372248_0_0_1"/>
<dbReference type="OrthoDB" id="6288737at2759"/>
<accession>E9HAM2</accession>
<feature type="region of interest" description="Disordered" evidence="1">
    <location>
        <begin position="418"/>
        <end position="463"/>
    </location>
</feature>
<keyword evidence="4" id="KW-1185">Reference proteome</keyword>
<reference evidence="3 4" key="1">
    <citation type="journal article" date="2011" name="Science">
        <title>The ecoresponsive genome of Daphnia pulex.</title>
        <authorList>
            <person name="Colbourne J.K."/>
            <person name="Pfrender M.E."/>
            <person name="Gilbert D."/>
            <person name="Thomas W.K."/>
            <person name="Tucker A."/>
            <person name="Oakley T.H."/>
            <person name="Tokishita S."/>
            <person name="Aerts A."/>
            <person name="Arnold G.J."/>
            <person name="Basu M.K."/>
            <person name="Bauer D.J."/>
            <person name="Caceres C.E."/>
            <person name="Carmel L."/>
            <person name="Casola C."/>
            <person name="Choi J.H."/>
            <person name="Detter J.C."/>
            <person name="Dong Q."/>
            <person name="Dusheyko S."/>
            <person name="Eads B.D."/>
            <person name="Frohlich T."/>
            <person name="Geiler-Samerotte K.A."/>
            <person name="Gerlach D."/>
            <person name="Hatcher P."/>
            <person name="Jogdeo S."/>
            <person name="Krijgsveld J."/>
            <person name="Kriventseva E.V."/>
            <person name="Kultz D."/>
            <person name="Laforsch C."/>
            <person name="Lindquist E."/>
            <person name="Lopez J."/>
            <person name="Manak J.R."/>
            <person name="Muller J."/>
            <person name="Pangilinan J."/>
            <person name="Patwardhan R.P."/>
            <person name="Pitluck S."/>
            <person name="Pritham E.J."/>
            <person name="Rechtsteiner A."/>
            <person name="Rho M."/>
            <person name="Rogozin I.B."/>
            <person name="Sakarya O."/>
            <person name="Salamov A."/>
            <person name="Schaack S."/>
            <person name="Shapiro H."/>
            <person name="Shiga Y."/>
            <person name="Skalitzky C."/>
            <person name="Smith Z."/>
            <person name="Souvorov A."/>
            <person name="Sung W."/>
            <person name="Tang Z."/>
            <person name="Tsuchiya D."/>
            <person name="Tu H."/>
            <person name="Vos H."/>
            <person name="Wang M."/>
            <person name="Wolf Y.I."/>
            <person name="Yamagata H."/>
            <person name="Yamada T."/>
            <person name="Ye Y."/>
            <person name="Shaw J.R."/>
            <person name="Andrews J."/>
            <person name="Crease T.J."/>
            <person name="Tang H."/>
            <person name="Lucas S.M."/>
            <person name="Robertson H.M."/>
            <person name="Bork P."/>
            <person name="Koonin E.V."/>
            <person name="Zdobnov E.M."/>
            <person name="Grigoriev I.V."/>
            <person name="Lynch M."/>
            <person name="Boore J.L."/>
        </authorList>
    </citation>
    <scope>NUCLEOTIDE SEQUENCE [LARGE SCALE GENOMIC DNA]</scope>
</reference>
<dbReference type="GO" id="GO:0042796">
    <property type="term" value="P:snRNA transcription by RNA polymerase III"/>
    <property type="evidence" value="ECO:0000318"/>
    <property type="project" value="GO_Central"/>
</dbReference>
<protein>
    <recommendedName>
        <fullName evidence="2">Little elongation complex subunit 2 C-terminal domain-containing protein</fullName>
    </recommendedName>
</protein>
<dbReference type="PhylomeDB" id="E9HAM2"/>
<gene>
    <name evidence="3" type="ORF">DAPPUDRAFT_111972</name>
</gene>
<evidence type="ECO:0000313" key="4">
    <source>
        <dbReference type="Proteomes" id="UP000000305"/>
    </source>
</evidence>
<feature type="region of interest" description="Disordered" evidence="1">
    <location>
        <begin position="53"/>
        <end position="76"/>
    </location>
</feature>
<dbReference type="eggNOG" id="ENOG502QUWA">
    <property type="taxonomic scope" value="Eukaryota"/>
</dbReference>
<name>E9HAM2_DAPPU</name>
<evidence type="ECO:0000259" key="2">
    <source>
        <dbReference type="Pfam" id="PF10505"/>
    </source>
</evidence>
<dbReference type="STRING" id="6669.E9HAM2"/>
<dbReference type="GO" id="GO:0042795">
    <property type="term" value="P:snRNA transcription by RNA polymerase II"/>
    <property type="evidence" value="ECO:0000318"/>
    <property type="project" value="GO_Central"/>
</dbReference>
<dbReference type="KEGG" id="dpx:DAPPUDRAFT_111972"/>
<dbReference type="PANTHER" id="PTHR14633:SF3">
    <property type="entry name" value="LITTLE ELONGATION COMPLEX SUBUNIT 2"/>
    <property type="match status" value="1"/>
</dbReference>
<dbReference type="EMBL" id="GL732612">
    <property type="protein sequence ID" value="EFX71206.1"/>
    <property type="molecule type" value="Genomic_DNA"/>
</dbReference>
<sequence length="747" mass="84400">MEGFLSINWDKAVDESSSFFPKDVFESSSAAFHSLHGIPQSPWSNEEQLVMKTNSGGKTWSPSKLKRESVQGPGGQGQVLKIQLPVPFPKKSILNAGEQKDYLFTINNIMRSFNKGVPAEANDFIHMKETQIRLKDEVQEFQIFAQTIMKNNPSAYTNLDPGIAKYVNDAWKTRLATVHLHPSFYKLIGNITLIPKENIITLDMTLDKTVLELGQIPYQIFPKMNTVVKVERKQNVINNRYPTNALENEYQVSKDRNAAKLAPKYGASIAISSKTLSSLAGNVGPLFRRAWDIPITVKEIFVQAEMSVVEKNAFFNRFAIKRQFSTVISKCYNYPGSGKKYGHSESIGENPLNVTEDLPEDIFESHDVNLDSIETFGVEKSTPHQSETCLLGNSKNVGFQEGQIPEITEKIKILEKDESTVCDSDSSGMSLVIDTGSEYGQSPKKKRKTTGEHNSSAVNDSSSRIIKGKLCENNIKSPLKASQSTTNNLLNVILKDQEKMMQSQRKQNPKNTSSISKENPQEYIQPKRNENLTYRTWDLKVNEKSVRLLVRSSVDTAIVKPDDSLKTFLMVPKTEYQPWYGAECYSPREINEQWMDLYLRPECNLLRMRLDAYSGHLLVHEQKDVACLEAENSFQYGTQNKPANCLKNVWAVLSSLCDLNLSPGKFLLRHGFHDGICIQVWESTDKESSSLDLHQIYAEIDTTANAVRDVGENWVALDPYAVLPIQRALFRPPLTFEPEEGQTLYLY</sequence>
<dbReference type="InParanoid" id="E9HAM2"/>
<dbReference type="AlphaFoldDB" id="E9HAM2"/>
<feature type="compositionally biased region" description="Polar residues" evidence="1">
    <location>
        <begin position="53"/>
        <end position="62"/>
    </location>
</feature>
<dbReference type="PANTHER" id="PTHR14633">
    <property type="entry name" value="LITTLE ELONGATION COMPLEX SUBUNIT 2"/>
    <property type="match status" value="1"/>
</dbReference>
<feature type="region of interest" description="Disordered" evidence="1">
    <location>
        <begin position="499"/>
        <end position="527"/>
    </location>
</feature>